<organism evidence="1 2">
    <name type="scientific">Gossypium harknessii</name>
    <dbReference type="NCBI Taxonomy" id="34285"/>
    <lineage>
        <taxon>Eukaryota</taxon>
        <taxon>Viridiplantae</taxon>
        <taxon>Streptophyta</taxon>
        <taxon>Embryophyta</taxon>
        <taxon>Tracheophyta</taxon>
        <taxon>Spermatophyta</taxon>
        <taxon>Magnoliopsida</taxon>
        <taxon>eudicotyledons</taxon>
        <taxon>Gunneridae</taxon>
        <taxon>Pentapetalae</taxon>
        <taxon>rosids</taxon>
        <taxon>malvids</taxon>
        <taxon>Malvales</taxon>
        <taxon>Malvaceae</taxon>
        <taxon>Malvoideae</taxon>
        <taxon>Gossypium</taxon>
    </lineage>
</organism>
<reference evidence="1 2" key="1">
    <citation type="journal article" date="2019" name="Genome Biol. Evol.">
        <title>Insights into the evolution of the New World diploid cottons (Gossypium, subgenus Houzingenia) based on genome sequencing.</title>
        <authorList>
            <person name="Grover C.E."/>
            <person name="Arick M.A. 2nd"/>
            <person name="Thrash A."/>
            <person name="Conover J.L."/>
            <person name="Sanders W.S."/>
            <person name="Peterson D.G."/>
            <person name="Frelichowski J.E."/>
            <person name="Scheffler J.A."/>
            <person name="Scheffler B.E."/>
            <person name="Wendel J.F."/>
        </authorList>
    </citation>
    <scope>NUCLEOTIDE SEQUENCE [LARGE SCALE GENOMIC DNA]</scope>
    <source>
        <strain evidence="1">0</strain>
        <tissue evidence="1">Leaf</tissue>
    </source>
</reference>
<gene>
    <name evidence="1" type="ORF">Gohar_022251</name>
</gene>
<evidence type="ECO:0000313" key="2">
    <source>
        <dbReference type="Proteomes" id="UP000593560"/>
    </source>
</evidence>
<dbReference type="EMBL" id="JABFAD010089781">
    <property type="protein sequence ID" value="MBA0817730.1"/>
    <property type="molecule type" value="Genomic_DNA"/>
</dbReference>
<name>A0A7J9I6M8_9ROSI</name>
<dbReference type="OrthoDB" id="1001487at2759"/>
<feature type="non-terminal residue" evidence="1">
    <location>
        <position position="1"/>
    </location>
</feature>
<comment type="caution">
    <text evidence="1">The sequence shown here is derived from an EMBL/GenBank/DDBJ whole genome shotgun (WGS) entry which is preliminary data.</text>
</comment>
<keyword evidence="2" id="KW-1185">Reference proteome</keyword>
<proteinExistence type="predicted"/>
<protein>
    <submittedName>
        <fullName evidence="1">Uncharacterized protein</fullName>
    </submittedName>
</protein>
<evidence type="ECO:0000313" key="1">
    <source>
        <dbReference type="EMBL" id="MBA0817730.1"/>
    </source>
</evidence>
<accession>A0A7J9I6M8</accession>
<dbReference type="Proteomes" id="UP000593560">
    <property type="component" value="Unassembled WGS sequence"/>
</dbReference>
<sequence>MTITHFNLTFEALLEVDVTLKEGVLDPAKHSTIVFKENNHPNSFELADDDQAEVLGNDDLTSKGGVRVQNFPIFSGNANGGLLSYGPDSFLFKH</sequence>
<dbReference type="AlphaFoldDB" id="A0A7J9I6M8"/>